<evidence type="ECO:0000256" key="1">
    <source>
        <dbReference type="SAM" id="SignalP"/>
    </source>
</evidence>
<organism evidence="3 4">
    <name type="scientific">Tropicimonas sediminicola</name>
    <dbReference type="NCBI Taxonomy" id="1031541"/>
    <lineage>
        <taxon>Bacteria</taxon>
        <taxon>Pseudomonadati</taxon>
        <taxon>Pseudomonadota</taxon>
        <taxon>Alphaproteobacteria</taxon>
        <taxon>Rhodobacterales</taxon>
        <taxon>Roseobacteraceae</taxon>
        <taxon>Tropicimonas</taxon>
    </lineage>
</organism>
<feature type="domain" description="Peptidoglycan binding-like" evidence="2">
    <location>
        <begin position="292"/>
        <end position="343"/>
    </location>
</feature>
<dbReference type="EMBL" id="FZOY01000005">
    <property type="protein sequence ID" value="SNT06612.1"/>
    <property type="molecule type" value="Genomic_DNA"/>
</dbReference>
<dbReference type="SUPFAM" id="SSF47090">
    <property type="entry name" value="PGBD-like"/>
    <property type="match status" value="2"/>
</dbReference>
<dbReference type="InterPro" id="IPR002477">
    <property type="entry name" value="Peptidoglycan-bd-like"/>
</dbReference>
<dbReference type="InterPro" id="IPR036366">
    <property type="entry name" value="PGBDSf"/>
</dbReference>
<dbReference type="Gene3D" id="3.40.50.1460">
    <property type="match status" value="1"/>
</dbReference>
<evidence type="ECO:0000313" key="3">
    <source>
        <dbReference type="EMBL" id="SNT06612.1"/>
    </source>
</evidence>
<sequence length="551" mass="58971">MKRLMMLPVLAGLACTVALPAAADRALVIGAPEAQRRGLLRTPEVTDTAEALRRAGFEVITADAGSIAEMRAALSTFMRDLAQEERVLVHLSGSFVSGGGRSWLLVDGLERMPDLATADDVGLSIETVLQIAARVPGRSVVALGNATAVAAPGDGLSAGPEAEPPQGVTLVQGGAEQVADFVANQLLQEGRTLPEAIAASSGVAGAGFLSEAVEFLPLGAERPPAPPNAAEVERALWQAAQAQDSVAAYEGYLQRYPQGFFATEARAAVEKIRNEPDRDARLIEEALELDRASRRVIQENLAVLGHEPGGADGVFGPASRAAISRFQTANGFPSTSYLNERQIGRLAFQAERRQAEIEAEERRAQLEREKADRETWAALNEGADEAGLRTYLDRYPDGLFAPIARERLARIEAEAQEVAARQDRQDWAAARKAGTVTAYRAYLEAHPDGARAETARERIEALEGAGSEADKAAQAAEAALQMTPTSRMVIERRLEQLGHDPGLVDGTFDDDTRAAIRRFQRSRGLQPTGYVGEETVVAMLSDFGSLFGTGR</sequence>
<reference evidence="3 4" key="1">
    <citation type="submission" date="2017-06" db="EMBL/GenBank/DDBJ databases">
        <authorList>
            <person name="Kim H.J."/>
            <person name="Triplett B.A."/>
        </authorList>
    </citation>
    <scope>NUCLEOTIDE SEQUENCE [LARGE SCALE GENOMIC DNA]</scope>
    <source>
        <strain evidence="3 4">DSM 29339</strain>
    </source>
</reference>
<protein>
    <submittedName>
        <fullName evidence="3">Putative peptidoglycan binding domain-containing protein</fullName>
    </submittedName>
</protein>
<dbReference type="Proteomes" id="UP000198426">
    <property type="component" value="Unassembled WGS sequence"/>
</dbReference>
<dbReference type="AlphaFoldDB" id="A0A239JM43"/>
<dbReference type="InterPro" id="IPR036365">
    <property type="entry name" value="PGBD-like_sf"/>
</dbReference>
<evidence type="ECO:0000259" key="2">
    <source>
        <dbReference type="Pfam" id="PF01471"/>
    </source>
</evidence>
<dbReference type="RefSeq" id="WP_089233904.1">
    <property type="nucleotide sequence ID" value="NZ_FZOY01000005.1"/>
</dbReference>
<keyword evidence="4" id="KW-1185">Reference proteome</keyword>
<dbReference type="Gene3D" id="1.10.101.10">
    <property type="entry name" value="PGBD-like superfamily/PGBD"/>
    <property type="match status" value="2"/>
</dbReference>
<dbReference type="PROSITE" id="PS51257">
    <property type="entry name" value="PROKAR_LIPOPROTEIN"/>
    <property type="match status" value="1"/>
</dbReference>
<proteinExistence type="predicted"/>
<feature type="signal peptide" evidence="1">
    <location>
        <begin position="1"/>
        <end position="23"/>
    </location>
</feature>
<keyword evidence="1" id="KW-0732">Signal</keyword>
<dbReference type="Pfam" id="PF01471">
    <property type="entry name" value="PG_binding_1"/>
    <property type="match status" value="2"/>
</dbReference>
<gene>
    <name evidence="3" type="ORF">SAMN05421757_105344</name>
</gene>
<accession>A0A239JM43</accession>
<evidence type="ECO:0000313" key="4">
    <source>
        <dbReference type="Proteomes" id="UP000198426"/>
    </source>
</evidence>
<dbReference type="OrthoDB" id="8092964at2"/>
<feature type="chain" id="PRO_5012308769" evidence="1">
    <location>
        <begin position="24"/>
        <end position="551"/>
    </location>
</feature>
<feature type="domain" description="Peptidoglycan binding-like" evidence="2">
    <location>
        <begin position="489"/>
        <end position="539"/>
    </location>
</feature>
<name>A0A239JM43_9RHOB</name>